<keyword evidence="3" id="KW-1185">Reference proteome</keyword>
<evidence type="ECO:0000313" key="2">
    <source>
        <dbReference type="EMBL" id="CAJ1390854.1"/>
    </source>
</evidence>
<organism evidence="2 3">
    <name type="scientific">Effrenium voratum</name>
    <dbReference type="NCBI Taxonomy" id="2562239"/>
    <lineage>
        <taxon>Eukaryota</taxon>
        <taxon>Sar</taxon>
        <taxon>Alveolata</taxon>
        <taxon>Dinophyceae</taxon>
        <taxon>Suessiales</taxon>
        <taxon>Symbiodiniaceae</taxon>
        <taxon>Effrenium</taxon>
    </lineage>
</organism>
<accession>A0AA36IQ79</accession>
<gene>
    <name evidence="2" type="ORF">EVOR1521_LOCUS16161</name>
</gene>
<dbReference type="AlphaFoldDB" id="A0AA36IQ79"/>
<comment type="caution">
    <text evidence="2">The sequence shown here is derived from an EMBL/GenBank/DDBJ whole genome shotgun (WGS) entry which is preliminary data.</text>
</comment>
<evidence type="ECO:0000256" key="1">
    <source>
        <dbReference type="SAM" id="Coils"/>
    </source>
</evidence>
<sequence length="100" mass="10899">METEKSRADLAESIAKSRQGELEAAQQLADKAKAALQSVRQELTAECSAAKAQVEVERKLAIEAEETAEKFRLEAQAARAAEQQARIAEQEDTLDTKVGL</sequence>
<feature type="coiled-coil region" evidence="1">
    <location>
        <begin position="22"/>
        <end position="93"/>
    </location>
</feature>
<keyword evidence="1" id="KW-0175">Coiled coil</keyword>
<dbReference type="Proteomes" id="UP001178507">
    <property type="component" value="Unassembled WGS sequence"/>
</dbReference>
<protein>
    <submittedName>
        <fullName evidence="2">Uncharacterized protein</fullName>
    </submittedName>
</protein>
<proteinExistence type="predicted"/>
<evidence type="ECO:0000313" key="3">
    <source>
        <dbReference type="Proteomes" id="UP001178507"/>
    </source>
</evidence>
<name>A0AA36IQ79_9DINO</name>
<dbReference type="EMBL" id="CAUJNA010002157">
    <property type="protein sequence ID" value="CAJ1390854.1"/>
    <property type="molecule type" value="Genomic_DNA"/>
</dbReference>
<reference evidence="2" key="1">
    <citation type="submission" date="2023-08" db="EMBL/GenBank/DDBJ databases">
        <authorList>
            <person name="Chen Y."/>
            <person name="Shah S."/>
            <person name="Dougan E. K."/>
            <person name="Thang M."/>
            <person name="Chan C."/>
        </authorList>
    </citation>
    <scope>NUCLEOTIDE SEQUENCE</scope>
</reference>